<keyword evidence="1" id="KW-0812">Transmembrane</keyword>
<dbReference type="InterPro" id="IPR033458">
    <property type="entry name" value="DUF5134"/>
</dbReference>
<dbReference type="Pfam" id="PF17197">
    <property type="entry name" value="DUF5134"/>
    <property type="match status" value="1"/>
</dbReference>
<accession>A0A498QVM2</accession>
<feature type="transmembrane region" description="Helical" evidence="1">
    <location>
        <begin position="140"/>
        <end position="160"/>
    </location>
</feature>
<dbReference type="AlphaFoldDB" id="A0A498QVM2"/>
<feature type="transmembrane region" description="Helical" evidence="1">
    <location>
        <begin position="66"/>
        <end position="84"/>
    </location>
</feature>
<evidence type="ECO:0008006" key="4">
    <source>
        <dbReference type="Google" id="ProtNLM"/>
    </source>
</evidence>
<evidence type="ECO:0000256" key="1">
    <source>
        <dbReference type="SAM" id="Phobius"/>
    </source>
</evidence>
<reference evidence="2 3" key="1">
    <citation type="submission" date="2018-09" db="EMBL/GenBank/DDBJ databases">
        <authorList>
            <person name="Tagini F."/>
        </authorList>
    </citation>
    <scope>NUCLEOTIDE SEQUENCE [LARGE SCALE GENOMIC DNA]</scope>
    <source>
        <strain evidence="2 3">MK142</strain>
    </source>
</reference>
<dbReference type="RefSeq" id="WP_036401296.1">
    <property type="nucleotide sequence ID" value="NZ_UPHU01000001.1"/>
</dbReference>
<sequence>MIHQLILRWVVTGLFALPAAECGLAIVTKGRPWRSVVGHGLHLLMAVAMAVMAWPWSARLPSTGPAVFFLLACVWFVTTAVVAPRQTAPRVLYGYHGLMMLATAWMYVTMNGHLLTVRSSAQHDIAMPGMDMPASSASPLWVGAVNWCGTVVFAVAAAFWTSRYVVERQHGAARLRTLGSLGQAMMASGMAILFLAMVFRI</sequence>
<keyword evidence="1" id="KW-0472">Membrane</keyword>
<dbReference type="EMBL" id="UPHU01000001">
    <property type="protein sequence ID" value="VBA50006.1"/>
    <property type="molecule type" value="Genomic_DNA"/>
</dbReference>
<evidence type="ECO:0000313" key="2">
    <source>
        <dbReference type="EMBL" id="VBA50006.1"/>
    </source>
</evidence>
<feature type="transmembrane region" description="Helical" evidence="1">
    <location>
        <begin position="36"/>
        <end position="54"/>
    </location>
</feature>
<dbReference type="OrthoDB" id="4734452at2"/>
<proteinExistence type="predicted"/>
<protein>
    <recommendedName>
        <fullName evidence="4">DUF5134 domain-containing protein</fullName>
    </recommendedName>
</protein>
<name>A0A498QVM2_9MYCO</name>
<feature type="transmembrane region" description="Helical" evidence="1">
    <location>
        <begin position="91"/>
        <end position="108"/>
    </location>
</feature>
<evidence type="ECO:0000313" key="3">
    <source>
        <dbReference type="Proteomes" id="UP000268285"/>
    </source>
</evidence>
<feature type="transmembrane region" description="Helical" evidence="1">
    <location>
        <begin position="6"/>
        <end position="27"/>
    </location>
</feature>
<feature type="transmembrane region" description="Helical" evidence="1">
    <location>
        <begin position="181"/>
        <end position="199"/>
    </location>
</feature>
<keyword evidence="3" id="KW-1185">Reference proteome</keyword>
<organism evidence="2 3">
    <name type="scientific">Mycobacterium pseudokansasii</name>
    <dbReference type="NCBI Taxonomy" id="2341080"/>
    <lineage>
        <taxon>Bacteria</taxon>
        <taxon>Bacillati</taxon>
        <taxon>Actinomycetota</taxon>
        <taxon>Actinomycetes</taxon>
        <taxon>Mycobacteriales</taxon>
        <taxon>Mycobacteriaceae</taxon>
        <taxon>Mycobacterium</taxon>
    </lineage>
</organism>
<keyword evidence="1" id="KW-1133">Transmembrane helix</keyword>
<dbReference type="Proteomes" id="UP000268285">
    <property type="component" value="Unassembled WGS sequence"/>
</dbReference>
<gene>
    <name evidence="2" type="ORF">LAUMK142_02317</name>
</gene>